<dbReference type="EMBL" id="JTDE01006027">
    <property type="protein sequence ID" value="KAF7246080.1"/>
    <property type="molecule type" value="Genomic_DNA"/>
</dbReference>
<dbReference type="Gene3D" id="3.40.50.300">
    <property type="entry name" value="P-loop containing nucleotide triphosphate hydrolases"/>
    <property type="match status" value="1"/>
</dbReference>
<dbReference type="Proteomes" id="UP000822476">
    <property type="component" value="Unassembled WGS sequence"/>
</dbReference>
<accession>A0A8S9YSK5</accession>
<keyword evidence="4" id="KW-1185">Reference proteome</keyword>
<dbReference type="GO" id="GO:0043529">
    <property type="term" value="C:GET complex"/>
    <property type="evidence" value="ECO:0007669"/>
    <property type="project" value="TreeGrafter"/>
</dbReference>
<gene>
    <name evidence="3" type="ORF">EG68_09960</name>
</gene>
<organism evidence="3 4">
    <name type="scientific">Paragonimus skrjabini miyazakii</name>
    <dbReference type="NCBI Taxonomy" id="59628"/>
    <lineage>
        <taxon>Eukaryota</taxon>
        <taxon>Metazoa</taxon>
        <taxon>Spiralia</taxon>
        <taxon>Lophotrochozoa</taxon>
        <taxon>Platyhelminthes</taxon>
        <taxon>Trematoda</taxon>
        <taxon>Digenea</taxon>
        <taxon>Plagiorchiida</taxon>
        <taxon>Troglotremata</taxon>
        <taxon>Troglotrematidae</taxon>
        <taxon>Paragonimus</taxon>
    </lineage>
</organism>
<dbReference type="InterPro" id="IPR025723">
    <property type="entry name" value="ArsA/GET3_ATPase-like"/>
</dbReference>
<sequence>MVYEQAVAIEGSQVAERELIKSLERLKANSDTRYHGTLTEERGSTAAERLSLLKPTKNIADTWTMDHPDPTIRNIIEAESLRWIFVGGKGGVGKTTCSCCIATELAKVRDRVLLLSTDPAHNLSDAFDQKFTNMPIKVKVSGQFHALHACLAFLSWLLTLYGDPY</sequence>
<proteinExistence type="inferred from homology"/>
<evidence type="ECO:0000313" key="4">
    <source>
        <dbReference type="Proteomes" id="UP000822476"/>
    </source>
</evidence>
<dbReference type="InterPro" id="IPR027417">
    <property type="entry name" value="P-loop_NTPase"/>
</dbReference>
<name>A0A8S9YSK5_9TREM</name>
<dbReference type="OrthoDB" id="1770at2759"/>
<comment type="similarity">
    <text evidence="1">Belongs to the arsA ATPase family.</text>
</comment>
<dbReference type="PANTHER" id="PTHR10803">
    <property type="entry name" value="ARSENICAL PUMP-DRIVING ATPASE ARSENITE-TRANSLOCATING ATPASE"/>
    <property type="match status" value="1"/>
</dbReference>
<feature type="domain" description="ArsA/GET3 Anion-transporting ATPase-like" evidence="2">
    <location>
        <begin position="81"/>
        <end position="139"/>
    </location>
</feature>
<dbReference type="SUPFAM" id="SSF52540">
    <property type="entry name" value="P-loop containing nucleoside triphosphate hydrolases"/>
    <property type="match status" value="1"/>
</dbReference>
<evidence type="ECO:0000313" key="3">
    <source>
        <dbReference type="EMBL" id="KAF7246080.1"/>
    </source>
</evidence>
<dbReference type="InterPro" id="IPR016300">
    <property type="entry name" value="ATPase_ArsA/GET3"/>
</dbReference>
<comment type="caution">
    <text evidence="3">The sequence shown here is derived from an EMBL/GenBank/DDBJ whole genome shotgun (WGS) entry which is preliminary data.</text>
</comment>
<dbReference type="GO" id="GO:0071816">
    <property type="term" value="P:tail-anchored membrane protein insertion into ER membrane"/>
    <property type="evidence" value="ECO:0007669"/>
    <property type="project" value="TreeGrafter"/>
</dbReference>
<protein>
    <recommendedName>
        <fullName evidence="2">ArsA/GET3 Anion-transporting ATPase-like domain-containing protein</fullName>
    </recommendedName>
</protein>
<evidence type="ECO:0000259" key="2">
    <source>
        <dbReference type="Pfam" id="PF02374"/>
    </source>
</evidence>
<reference evidence="3" key="1">
    <citation type="submission" date="2019-07" db="EMBL/GenBank/DDBJ databases">
        <title>Annotation for the trematode Paragonimus miyazaki's.</title>
        <authorList>
            <person name="Choi Y.-J."/>
        </authorList>
    </citation>
    <scope>NUCLEOTIDE SEQUENCE</scope>
    <source>
        <strain evidence="3">Japan</strain>
    </source>
</reference>
<dbReference type="GO" id="GO:0016887">
    <property type="term" value="F:ATP hydrolysis activity"/>
    <property type="evidence" value="ECO:0007669"/>
    <property type="project" value="InterPro"/>
</dbReference>
<dbReference type="PANTHER" id="PTHR10803:SF3">
    <property type="entry name" value="ATPASE GET3"/>
    <property type="match status" value="1"/>
</dbReference>
<dbReference type="AlphaFoldDB" id="A0A8S9YSK5"/>
<dbReference type="Pfam" id="PF02374">
    <property type="entry name" value="ArsA_ATPase"/>
    <property type="match status" value="1"/>
</dbReference>
<dbReference type="GO" id="GO:0005524">
    <property type="term" value="F:ATP binding"/>
    <property type="evidence" value="ECO:0007669"/>
    <property type="project" value="InterPro"/>
</dbReference>
<evidence type="ECO:0000256" key="1">
    <source>
        <dbReference type="ARBA" id="ARBA00011040"/>
    </source>
</evidence>